<dbReference type="InterPro" id="IPR036113">
    <property type="entry name" value="Asp/Glu-ADT_sf_sub_c"/>
</dbReference>
<organism evidence="2 3">
    <name type="scientific">Podarcis lilfordi</name>
    <name type="common">Lilford's wall lizard</name>
    <dbReference type="NCBI Taxonomy" id="74358"/>
    <lineage>
        <taxon>Eukaryota</taxon>
        <taxon>Metazoa</taxon>
        <taxon>Chordata</taxon>
        <taxon>Craniata</taxon>
        <taxon>Vertebrata</taxon>
        <taxon>Euteleostomi</taxon>
        <taxon>Lepidosauria</taxon>
        <taxon>Squamata</taxon>
        <taxon>Bifurcata</taxon>
        <taxon>Unidentata</taxon>
        <taxon>Episquamata</taxon>
        <taxon>Laterata</taxon>
        <taxon>Lacertibaenia</taxon>
        <taxon>Lacertidae</taxon>
        <taxon>Podarcis</taxon>
    </lineage>
</organism>
<keyword evidence="1" id="KW-0547">Nucleotide-binding</keyword>
<dbReference type="Pfam" id="PF02686">
    <property type="entry name" value="GatC"/>
    <property type="match status" value="1"/>
</dbReference>
<dbReference type="EMBL" id="OX395143">
    <property type="protein sequence ID" value="CAI5797535.1"/>
    <property type="molecule type" value="Genomic_DNA"/>
</dbReference>
<dbReference type="GO" id="GO:0070681">
    <property type="term" value="P:glutaminyl-tRNAGln biosynthesis via transamidation"/>
    <property type="evidence" value="ECO:0007669"/>
    <property type="project" value="UniProtKB-UniRule"/>
</dbReference>
<dbReference type="AlphaFoldDB" id="A0AA35LJN8"/>
<dbReference type="PANTHER" id="PTHR15004:SF0">
    <property type="entry name" value="GLUTAMYL-TRNA(GLN) AMIDOTRANSFERASE SUBUNIT C, MITOCHONDRIAL"/>
    <property type="match status" value="1"/>
</dbReference>
<comment type="catalytic activity">
    <reaction evidence="1">
        <text>L-glutamyl-tRNA(Gln) + L-glutamine + ATP + H2O = L-glutaminyl-tRNA(Gln) + L-glutamate + ADP + phosphate + H(+)</text>
        <dbReference type="Rhea" id="RHEA:17521"/>
        <dbReference type="Rhea" id="RHEA-COMP:9681"/>
        <dbReference type="Rhea" id="RHEA-COMP:9684"/>
        <dbReference type="ChEBI" id="CHEBI:15377"/>
        <dbReference type="ChEBI" id="CHEBI:15378"/>
        <dbReference type="ChEBI" id="CHEBI:29985"/>
        <dbReference type="ChEBI" id="CHEBI:30616"/>
        <dbReference type="ChEBI" id="CHEBI:43474"/>
        <dbReference type="ChEBI" id="CHEBI:58359"/>
        <dbReference type="ChEBI" id="CHEBI:78520"/>
        <dbReference type="ChEBI" id="CHEBI:78521"/>
        <dbReference type="ChEBI" id="CHEBI:456216"/>
    </reaction>
</comment>
<comment type="subunit">
    <text evidence="1">Subunit of the heterotrimeric GatCAB amidotransferase (AdT) complex, composed of A (QRSL1), B (GATB) and C (GATC) subunits.</text>
</comment>
<proteinExistence type="inferred from homology"/>
<dbReference type="GO" id="GO:0032543">
    <property type="term" value="P:mitochondrial translation"/>
    <property type="evidence" value="ECO:0007669"/>
    <property type="project" value="UniProtKB-UniRule"/>
</dbReference>
<name>A0AA35LJN8_9SAUR</name>
<evidence type="ECO:0000256" key="1">
    <source>
        <dbReference type="HAMAP-Rule" id="MF_03149"/>
    </source>
</evidence>
<dbReference type="PANTHER" id="PTHR15004">
    <property type="entry name" value="GLUTAMYL-TRNA(GLN) AMIDOTRANSFERASE SUBUNIT C, MITOCHONDRIAL"/>
    <property type="match status" value="1"/>
</dbReference>
<sequence length="147" mass="16752">MWARRLARVFRAGFCSQAGVPEGGLQAPPREAGAPRDKKVTLELLDHLERLALVDFRNQEGVERLEKAIEFAEKLHAVNTDGVEPMDSVLEDRYLYLREDEVTEGNCAEELLEKAKDTIEDYFVAPPGNIPLPELENRRSFPWKEES</sequence>
<dbReference type="GO" id="GO:0006450">
    <property type="term" value="P:regulation of translational fidelity"/>
    <property type="evidence" value="ECO:0007669"/>
    <property type="project" value="InterPro"/>
</dbReference>
<dbReference type="NCBIfam" id="TIGR00135">
    <property type="entry name" value="gatC"/>
    <property type="match status" value="1"/>
</dbReference>
<gene>
    <name evidence="1" type="primary">GATC</name>
    <name evidence="2" type="ORF">PODLI_1B005374</name>
</gene>
<evidence type="ECO:0000313" key="3">
    <source>
        <dbReference type="Proteomes" id="UP001178461"/>
    </source>
</evidence>
<comment type="similarity">
    <text evidence="1">Belongs to the GatC family.</text>
</comment>
<reference evidence="2" key="1">
    <citation type="submission" date="2022-12" db="EMBL/GenBank/DDBJ databases">
        <authorList>
            <person name="Alioto T."/>
            <person name="Alioto T."/>
            <person name="Gomez Garrido J."/>
        </authorList>
    </citation>
    <scope>NUCLEOTIDE SEQUENCE</scope>
</reference>
<comment type="function">
    <text evidence="1">Allows the formation of correctly charged Gln-tRNA(Gln) through the transamidation of misacylated Glu-tRNA(Gln) in the mitochondria. The reaction takes place in the presence of glutamine and ATP through an activated gamma-phospho-Glu-tRNA(Gln).</text>
</comment>
<protein>
    <recommendedName>
        <fullName evidence="1">Glutamyl-tRNA(Gln) amidotransferase subunit C, mitochondrial</fullName>
        <shortName evidence="1">Glu-AdT subunit C</shortName>
        <ecNumber evidence="1">6.3.5.-</ecNumber>
    </recommendedName>
</protein>
<dbReference type="EC" id="6.3.5.-" evidence="1"/>
<keyword evidence="1" id="KW-0436">Ligase</keyword>
<dbReference type="Proteomes" id="UP001178461">
    <property type="component" value="Chromosome 16"/>
</dbReference>
<dbReference type="GO" id="GO:0030956">
    <property type="term" value="C:glutamyl-tRNA(Gln) amidotransferase complex"/>
    <property type="evidence" value="ECO:0007669"/>
    <property type="project" value="UniProtKB-UniRule"/>
</dbReference>
<dbReference type="GO" id="GO:0050567">
    <property type="term" value="F:glutaminyl-tRNA synthase (glutamine-hydrolyzing) activity"/>
    <property type="evidence" value="ECO:0007669"/>
    <property type="project" value="UniProtKB-UniRule"/>
</dbReference>
<dbReference type="GO" id="GO:0005524">
    <property type="term" value="F:ATP binding"/>
    <property type="evidence" value="ECO:0007669"/>
    <property type="project" value="UniProtKB-KW"/>
</dbReference>
<dbReference type="InterPro" id="IPR003837">
    <property type="entry name" value="GatC"/>
</dbReference>
<keyword evidence="3" id="KW-1185">Reference proteome</keyword>
<dbReference type="SUPFAM" id="SSF141000">
    <property type="entry name" value="Glu-tRNAGln amidotransferase C subunit"/>
    <property type="match status" value="1"/>
</dbReference>
<keyword evidence="1" id="KW-0648">Protein biosynthesis</keyword>
<comment type="subcellular location">
    <subcellularLocation>
        <location evidence="1">Mitochondrion</location>
    </subcellularLocation>
</comment>
<keyword evidence="1" id="KW-0067">ATP-binding</keyword>
<dbReference type="GO" id="GO:0005739">
    <property type="term" value="C:mitochondrion"/>
    <property type="evidence" value="ECO:0007669"/>
    <property type="project" value="UniProtKB-SubCell"/>
</dbReference>
<accession>A0AA35LJN8</accession>
<evidence type="ECO:0000313" key="2">
    <source>
        <dbReference type="EMBL" id="CAI5797535.1"/>
    </source>
</evidence>
<keyword evidence="1" id="KW-0496">Mitochondrion</keyword>
<dbReference type="HAMAP" id="MF_00122">
    <property type="entry name" value="GatC"/>
    <property type="match status" value="1"/>
</dbReference>